<dbReference type="InterPro" id="IPR009057">
    <property type="entry name" value="Homeodomain-like_sf"/>
</dbReference>
<dbReference type="EMBL" id="PYAS01000045">
    <property type="protein sequence ID" value="PSL17229.1"/>
    <property type="molecule type" value="Genomic_DNA"/>
</dbReference>
<evidence type="ECO:0000313" key="1">
    <source>
        <dbReference type="EMBL" id="PSL17229.1"/>
    </source>
</evidence>
<dbReference type="AlphaFoldDB" id="A0A2P8F690"/>
<dbReference type="Pfam" id="PF13565">
    <property type="entry name" value="HTH_32"/>
    <property type="match status" value="1"/>
</dbReference>
<accession>A0A2P8F690</accession>
<evidence type="ECO:0000313" key="2">
    <source>
        <dbReference type="Proteomes" id="UP000241964"/>
    </source>
</evidence>
<gene>
    <name evidence="1" type="ORF">CLV60_1451</name>
</gene>
<protein>
    <submittedName>
        <fullName evidence="1">Transposase</fullName>
    </submittedName>
</protein>
<organism evidence="1 2">
    <name type="scientific">Dyadobacter jiangsuensis</name>
    <dbReference type="NCBI Taxonomy" id="1591085"/>
    <lineage>
        <taxon>Bacteria</taxon>
        <taxon>Pseudomonadati</taxon>
        <taxon>Bacteroidota</taxon>
        <taxon>Cytophagia</taxon>
        <taxon>Cytophagales</taxon>
        <taxon>Spirosomataceae</taxon>
        <taxon>Dyadobacter</taxon>
    </lineage>
</organism>
<dbReference type="OrthoDB" id="1440079at2"/>
<dbReference type="RefSeq" id="WP_106599852.1">
    <property type="nucleotide sequence ID" value="NZ_PYAS01000045.1"/>
</dbReference>
<comment type="caution">
    <text evidence="1">The sequence shown here is derived from an EMBL/GenBank/DDBJ whole genome shotgun (WGS) entry which is preliminary data.</text>
</comment>
<reference evidence="1 2" key="1">
    <citation type="submission" date="2018-03" db="EMBL/GenBank/DDBJ databases">
        <title>Genomic Encyclopedia of Archaeal and Bacterial Type Strains, Phase II (KMG-II): from individual species to whole genera.</title>
        <authorList>
            <person name="Goeker M."/>
        </authorList>
    </citation>
    <scope>NUCLEOTIDE SEQUENCE [LARGE SCALE GENOMIC DNA]</scope>
    <source>
        <strain evidence="1 2">DSM 29057</strain>
    </source>
</reference>
<keyword evidence="2" id="KW-1185">Reference proteome</keyword>
<sequence length="154" mass="17579">MGKPVLKIKGYAAEDIRSLLHSDPVLSVATRLNMVYQVAAGLSSRQVAKIYGVSFKQVINWVHRFENEGIEGLYDLPGRGRKSILSLSDLEDIRDVVLNCPPDEFGYSQKRWSGPLLLEWINKKYNTQYRSSQIYKLLDRIGVEFKRQAGYVAK</sequence>
<dbReference type="SUPFAM" id="SSF46689">
    <property type="entry name" value="Homeodomain-like"/>
    <property type="match status" value="1"/>
</dbReference>
<name>A0A2P8F690_9BACT</name>
<dbReference type="Proteomes" id="UP000241964">
    <property type="component" value="Unassembled WGS sequence"/>
</dbReference>
<proteinExistence type="predicted"/>